<comment type="function">
    <text evidence="1 7">Binds 16S rRNA, required for the assembly of 30S particles and may also be responsible for determining the conformation of the 16S rRNA at the A site.</text>
</comment>
<dbReference type="FunFam" id="1.10.287.1480:FF:000001">
    <property type="entry name" value="30S ribosomal protein S14"/>
    <property type="match status" value="1"/>
</dbReference>
<dbReference type="SUPFAM" id="SSF57716">
    <property type="entry name" value="Glucocorticoid receptor-like (DNA-binding domain)"/>
    <property type="match status" value="1"/>
</dbReference>
<reference evidence="9 10" key="1">
    <citation type="submission" date="2019-02" db="EMBL/GenBank/DDBJ databases">
        <title>Deep-cultivation of Planctomycetes and their phenomic and genomic characterization uncovers novel biology.</title>
        <authorList>
            <person name="Wiegand S."/>
            <person name="Jogler M."/>
            <person name="Boedeker C."/>
            <person name="Pinto D."/>
            <person name="Vollmers J."/>
            <person name="Rivas-Marin E."/>
            <person name="Kohn T."/>
            <person name="Peeters S.H."/>
            <person name="Heuer A."/>
            <person name="Rast P."/>
            <person name="Oberbeckmann S."/>
            <person name="Bunk B."/>
            <person name="Jeske O."/>
            <person name="Meyerdierks A."/>
            <person name="Storesund J.E."/>
            <person name="Kallscheuer N."/>
            <person name="Luecker S."/>
            <person name="Lage O.M."/>
            <person name="Pohl T."/>
            <person name="Merkel B.J."/>
            <person name="Hornburger P."/>
            <person name="Mueller R.-W."/>
            <person name="Bruemmer F."/>
            <person name="Labrenz M."/>
            <person name="Spormann A.M."/>
            <person name="Op den Camp H."/>
            <person name="Overmann J."/>
            <person name="Amann R."/>
            <person name="Jetten M.S.M."/>
            <person name="Mascher T."/>
            <person name="Medema M.H."/>
            <person name="Devos D.P."/>
            <person name="Kaster A.-K."/>
            <person name="Ovreas L."/>
            <person name="Rohde M."/>
            <person name="Galperin M.Y."/>
            <person name="Jogler C."/>
        </authorList>
    </citation>
    <scope>NUCLEOTIDE SEQUENCE [LARGE SCALE GENOMIC DNA]</scope>
    <source>
        <strain evidence="9 10">Poly30</strain>
    </source>
</reference>
<comment type="subunit">
    <text evidence="6 7">Part of the 30S ribosomal subunit. Contacts proteins S3 and S10.</text>
</comment>
<keyword evidence="10" id="KW-1185">Reference proteome</keyword>
<evidence type="ECO:0000256" key="2">
    <source>
        <dbReference type="ARBA" id="ARBA00009083"/>
    </source>
</evidence>
<dbReference type="OrthoDB" id="9810484at2"/>
<keyword evidence="4 7" id="KW-0687">Ribonucleoprotein</keyword>
<gene>
    <name evidence="7 9" type="primary">rpsN</name>
    <name evidence="9" type="ORF">Poly30_18580</name>
</gene>
<dbReference type="Proteomes" id="UP000320390">
    <property type="component" value="Chromosome"/>
</dbReference>
<evidence type="ECO:0000256" key="1">
    <source>
        <dbReference type="ARBA" id="ARBA00003686"/>
    </source>
</evidence>
<dbReference type="InterPro" id="IPR023036">
    <property type="entry name" value="Ribosomal_uS14_bac/plastid"/>
</dbReference>
<keyword evidence="7" id="KW-0694">RNA-binding</keyword>
<dbReference type="AlphaFoldDB" id="A0A518EQI6"/>
<dbReference type="RefSeq" id="WP_145196448.1">
    <property type="nucleotide sequence ID" value="NZ_CP036434.1"/>
</dbReference>
<dbReference type="Pfam" id="PF00253">
    <property type="entry name" value="Ribosomal_S14"/>
    <property type="match status" value="1"/>
</dbReference>
<dbReference type="InterPro" id="IPR018271">
    <property type="entry name" value="Ribosomal_uS14_CS"/>
</dbReference>
<dbReference type="InterPro" id="IPR001209">
    <property type="entry name" value="Ribosomal_uS14"/>
</dbReference>
<protein>
    <recommendedName>
        <fullName evidence="5 7">Small ribosomal subunit protein uS14</fullName>
    </recommendedName>
</protein>
<dbReference type="HAMAP" id="MF_00537">
    <property type="entry name" value="Ribosomal_uS14_1"/>
    <property type="match status" value="1"/>
</dbReference>
<dbReference type="NCBIfam" id="NF006477">
    <property type="entry name" value="PRK08881.1"/>
    <property type="match status" value="1"/>
</dbReference>
<comment type="similarity">
    <text evidence="2 7">Belongs to the universal ribosomal protein uS14 family.</text>
</comment>
<dbReference type="Gene3D" id="1.10.287.1480">
    <property type="match status" value="1"/>
</dbReference>
<dbReference type="PANTHER" id="PTHR19836:SF19">
    <property type="entry name" value="SMALL RIBOSOMAL SUBUNIT PROTEIN US14M"/>
    <property type="match status" value="1"/>
</dbReference>
<dbReference type="GO" id="GO:0006412">
    <property type="term" value="P:translation"/>
    <property type="evidence" value="ECO:0007669"/>
    <property type="project" value="UniProtKB-UniRule"/>
</dbReference>
<dbReference type="PROSITE" id="PS00527">
    <property type="entry name" value="RIBOSOMAL_S14"/>
    <property type="match status" value="1"/>
</dbReference>
<evidence type="ECO:0000256" key="3">
    <source>
        <dbReference type="ARBA" id="ARBA00022980"/>
    </source>
</evidence>
<evidence type="ECO:0000256" key="4">
    <source>
        <dbReference type="ARBA" id="ARBA00023274"/>
    </source>
</evidence>
<dbReference type="PANTHER" id="PTHR19836">
    <property type="entry name" value="30S RIBOSOMAL PROTEIN S14"/>
    <property type="match status" value="1"/>
</dbReference>
<name>A0A518EQI6_9BACT</name>
<evidence type="ECO:0000313" key="10">
    <source>
        <dbReference type="Proteomes" id="UP000320390"/>
    </source>
</evidence>
<organism evidence="9 10">
    <name type="scientific">Saltatorellus ferox</name>
    <dbReference type="NCBI Taxonomy" id="2528018"/>
    <lineage>
        <taxon>Bacteria</taxon>
        <taxon>Pseudomonadati</taxon>
        <taxon>Planctomycetota</taxon>
        <taxon>Planctomycetia</taxon>
        <taxon>Planctomycetia incertae sedis</taxon>
        <taxon>Saltatorellus</taxon>
    </lineage>
</organism>
<evidence type="ECO:0000256" key="6">
    <source>
        <dbReference type="ARBA" id="ARBA00047110"/>
    </source>
</evidence>
<evidence type="ECO:0000313" key="9">
    <source>
        <dbReference type="EMBL" id="QDV06349.1"/>
    </source>
</evidence>
<keyword evidence="7" id="KW-0699">rRNA-binding</keyword>
<evidence type="ECO:0000256" key="8">
    <source>
        <dbReference type="SAM" id="MobiDB-lite"/>
    </source>
</evidence>
<proteinExistence type="inferred from homology"/>
<dbReference type="GO" id="GO:0015935">
    <property type="term" value="C:small ribosomal subunit"/>
    <property type="evidence" value="ECO:0007669"/>
    <property type="project" value="TreeGrafter"/>
</dbReference>
<feature type="compositionally biased region" description="Basic and acidic residues" evidence="8">
    <location>
        <begin position="31"/>
        <end position="48"/>
    </location>
</feature>
<feature type="region of interest" description="Disordered" evidence="8">
    <location>
        <begin position="31"/>
        <end position="51"/>
    </location>
</feature>
<dbReference type="EMBL" id="CP036434">
    <property type="protein sequence ID" value="QDV06349.1"/>
    <property type="molecule type" value="Genomic_DNA"/>
</dbReference>
<dbReference type="GO" id="GO:0003735">
    <property type="term" value="F:structural constituent of ribosome"/>
    <property type="evidence" value="ECO:0007669"/>
    <property type="project" value="InterPro"/>
</dbReference>
<evidence type="ECO:0000256" key="5">
    <source>
        <dbReference type="ARBA" id="ARBA00035167"/>
    </source>
</evidence>
<evidence type="ECO:0000256" key="7">
    <source>
        <dbReference type="HAMAP-Rule" id="MF_00537"/>
    </source>
</evidence>
<accession>A0A518EQI6</accession>
<dbReference type="GO" id="GO:0005737">
    <property type="term" value="C:cytoplasm"/>
    <property type="evidence" value="ECO:0007669"/>
    <property type="project" value="UniProtKB-ARBA"/>
</dbReference>
<sequence length="101" mass="11559">MAKTSAVQKNERRRALAAKYADRRAEYKATIRSTKSSEEDKDAAREALAKIPRNANPNRVRLRCSFTGRPRAVYRRFGVCRIVLRDLAHEGKVPGMRKASW</sequence>
<keyword evidence="3 7" id="KW-0689">Ribosomal protein</keyword>
<dbReference type="GO" id="GO:0019843">
    <property type="term" value="F:rRNA binding"/>
    <property type="evidence" value="ECO:0007669"/>
    <property type="project" value="UniProtKB-UniRule"/>
</dbReference>